<feature type="compositionally biased region" description="Acidic residues" evidence="2">
    <location>
        <begin position="843"/>
        <end position="855"/>
    </location>
</feature>
<dbReference type="InterPro" id="IPR006594">
    <property type="entry name" value="LisH"/>
</dbReference>
<evidence type="ECO:0000256" key="1">
    <source>
        <dbReference type="SAM" id="Coils"/>
    </source>
</evidence>
<feature type="coiled-coil region" evidence="1">
    <location>
        <begin position="257"/>
        <end position="312"/>
    </location>
</feature>
<dbReference type="PANTHER" id="PTHR32059">
    <property type="entry name" value="RAB11-BINDING PROTEIN RELCH"/>
    <property type="match status" value="1"/>
</dbReference>
<dbReference type="PROSITE" id="PS50896">
    <property type="entry name" value="LISH"/>
    <property type="match status" value="1"/>
</dbReference>
<reference evidence="3" key="1">
    <citation type="submission" date="2016-01" db="EMBL/GenBank/DDBJ databases">
        <title>Reference transcriptome for the parasite Schistocephalus solidus: insights into the molecular evolution of parasitism.</title>
        <authorList>
            <person name="Hebert F.O."/>
            <person name="Grambauer S."/>
            <person name="Barber I."/>
            <person name="Landry C.R."/>
            <person name="Aubin-Horth N."/>
        </authorList>
    </citation>
    <scope>NUCLEOTIDE SEQUENCE</scope>
</reference>
<dbReference type="InterPro" id="IPR016024">
    <property type="entry name" value="ARM-type_fold"/>
</dbReference>
<feature type="compositionally biased region" description="Pro residues" evidence="2">
    <location>
        <begin position="403"/>
        <end position="417"/>
    </location>
</feature>
<sequence length="1437" mass="160348">MQDNHSISQTCVEKDGLAKYLLKENLLLTALEYHYELLERGIMVECLKDFFENPSNFDTCENFQPPEPSLKSCVSISTLDSMDLHADNDDNSAIHNQVKVLEFELRKKNEEIRNLRDLLTTATIGASGATQPPNKDKTEQTSAPVMPLEKRTIRFLINEHLLSSGYKLTAVQFAEECEVDEQQDLDDWTDVGLNCNRPPDLVSLLRRNWKSPQNHSRDSSVTARNPFDEECQSRSLSRQLKEDIDVPSIALQTDTIVMNLKQELEVAQRNLSIMQCSQSAMKAELEVSHQQLDELRGKIGRLEAENLSLSQESTYWRNQLLCLKRDFPDLVTVTSKVAKTSQQHSSVANLLRPDCDAASSHSAGISSDNEACAPPNSSNPDSEAAVERTEISDVTENQAAEPDPLPVPSLLPKPVEPPSSRKVPAEFLRCATQLLPSRDSSPDEADDLVNTSFRLADSLDEIIVILGRQIEGILAALTENSKAIALPLLVQAICLHPDPAARDRLLRCLFNLFAAVETADDGTKLEHGVIILRQCWELATCLGPQRIESELLPQIWSQLNERPSRALRKLLVSACGVIAPATPSRLRSSLLLSILSQAIEEEKAEPVRAAAIRSLACAVTLMEDPDKLGQLASALERILKQHQPNENTFVGLADFRLQSASGNVSTSLGSWKTVDGVLAEQKGFEVTCNWLLPTVAQWCLEEDRLNDLLVEPWLERLDSLGLQLVENTRTNASSATRRALTPRSEFPTVELQVIQAVLERLVPFIFAQFLQSMELVLPALRLSSPEVPVSSLDGEMENHGSTLFDPRSILGVKQHCQLIKALDWILKPRQRDEGVVLSTGDKQEDEDTRGGEDENCSFDEDCADGFLQLYEDGDWPAMDFVKSRLLLHLAQVLKSIQPIPQGSRDIPIYLEPDATTTAEFVTVMQSQLDENFFLPWRLHPSAPELIFGRVVCRLIWQIGRIFGPSLIQSHLYEPFQTLLMEKTLQGYFEYNVKALPTGLLAGYCCLLASANTKSEINRVKMLLTNAIFLHTQDSCSLHGVRFAIMCLCHTNDPWEVAREIVLPALRSCASSADPSVRRTASTIFNCLIGCLTIKEASTCAGTSSKQPVSASTNHNQTVATSTTSPPAHLLNECWQLASQLVRDDYAAIGTAATIFPEEEAQIDSESADWACIAYALGPLFCFYSRLLRPSVHVTDADLKRLNLSENYRLSEKVLLLLARLMDMVNADFSASALETTQNHVQLQRPHWETLVTGLLQVLNKLFPTCSDDFRDDKILPWLYRLTEVNNRSPDSEQRGRLVQRLIAVFSTAAFCLGTEPAMVTWVMPGLDRLRLDLIETGDKDAAEELEQLSADLRQRLLSQTTPQHPARLVFSYYILSTLSPAPLTLNEYPVFSILWVTIEISWVIQGNLCKNFFYSALRKKTKGFSLLNSIAAEITWI</sequence>
<feature type="region of interest" description="Disordered" evidence="2">
    <location>
        <begin position="835"/>
        <end position="855"/>
    </location>
</feature>
<name>A0A0X3PNT5_SCHSO</name>
<feature type="region of interest" description="Disordered" evidence="2">
    <location>
        <begin position="358"/>
        <end position="422"/>
    </location>
</feature>
<evidence type="ECO:0000256" key="2">
    <source>
        <dbReference type="SAM" id="MobiDB-lite"/>
    </source>
</evidence>
<feature type="region of interest" description="Disordered" evidence="2">
    <location>
        <begin position="1104"/>
        <end position="1123"/>
    </location>
</feature>
<dbReference type="InterPro" id="IPR011989">
    <property type="entry name" value="ARM-like"/>
</dbReference>
<keyword evidence="1" id="KW-0175">Coiled coil</keyword>
<dbReference type="Gene3D" id="1.25.10.10">
    <property type="entry name" value="Leucine-rich Repeat Variant"/>
    <property type="match status" value="1"/>
</dbReference>
<dbReference type="EMBL" id="GEEE01009632">
    <property type="protein sequence ID" value="JAP53593.1"/>
    <property type="molecule type" value="Transcribed_RNA"/>
</dbReference>
<evidence type="ECO:0000313" key="3">
    <source>
        <dbReference type="EMBL" id="JAP53593.1"/>
    </source>
</evidence>
<dbReference type="PANTHER" id="PTHR32059:SF0">
    <property type="entry name" value="RAB11-BINDING PROTEIN RELCH"/>
    <property type="match status" value="1"/>
</dbReference>
<accession>A0A0X3PNT5</accession>
<proteinExistence type="predicted"/>
<feature type="compositionally biased region" description="Polar residues" evidence="2">
    <location>
        <begin position="123"/>
        <end position="133"/>
    </location>
</feature>
<protein>
    <submittedName>
        <fullName evidence="3">Uncharacterized protein</fullName>
    </submittedName>
</protein>
<feature type="compositionally biased region" description="Polar residues" evidence="2">
    <location>
        <begin position="359"/>
        <end position="381"/>
    </location>
</feature>
<dbReference type="GO" id="GO:0005802">
    <property type="term" value="C:trans-Golgi network"/>
    <property type="evidence" value="ECO:0007669"/>
    <property type="project" value="InterPro"/>
</dbReference>
<dbReference type="SUPFAM" id="SSF48371">
    <property type="entry name" value="ARM repeat"/>
    <property type="match status" value="1"/>
</dbReference>
<dbReference type="GO" id="GO:0032367">
    <property type="term" value="P:intracellular cholesterol transport"/>
    <property type="evidence" value="ECO:0007669"/>
    <property type="project" value="InterPro"/>
</dbReference>
<organism evidence="3">
    <name type="scientific">Schistocephalus solidus</name>
    <name type="common">Tapeworm</name>
    <dbReference type="NCBI Taxonomy" id="70667"/>
    <lineage>
        <taxon>Eukaryota</taxon>
        <taxon>Metazoa</taxon>
        <taxon>Spiralia</taxon>
        <taxon>Lophotrochozoa</taxon>
        <taxon>Platyhelminthes</taxon>
        <taxon>Cestoda</taxon>
        <taxon>Eucestoda</taxon>
        <taxon>Diphyllobothriidea</taxon>
        <taxon>Diphyllobothriidae</taxon>
        <taxon>Schistocephalus</taxon>
    </lineage>
</organism>
<dbReference type="GO" id="GO:0055037">
    <property type="term" value="C:recycling endosome"/>
    <property type="evidence" value="ECO:0007669"/>
    <property type="project" value="TreeGrafter"/>
</dbReference>
<gene>
    <name evidence="3" type="ORF">TR113723</name>
</gene>
<dbReference type="InterPro" id="IPR040362">
    <property type="entry name" value="RELCH"/>
</dbReference>
<feature type="region of interest" description="Disordered" evidence="2">
    <location>
        <begin position="123"/>
        <end position="143"/>
    </location>
</feature>